<evidence type="ECO:0000313" key="2">
    <source>
        <dbReference type="Proteomes" id="UP000031258"/>
    </source>
</evidence>
<organism evidence="1 2">
    <name type="scientific">Candidatus Jidaibacter acanthamoebae</name>
    <dbReference type="NCBI Taxonomy" id="86105"/>
    <lineage>
        <taxon>Bacteria</taxon>
        <taxon>Pseudomonadati</taxon>
        <taxon>Pseudomonadota</taxon>
        <taxon>Alphaproteobacteria</taxon>
        <taxon>Rickettsiales</taxon>
        <taxon>Candidatus Midichloriaceae</taxon>
        <taxon>Candidatus Jidaibacter</taxon>
    </lineage>
</organism>
<dbReference type="AlphaFoldDB" id="A0A0C1QHU0"/>
<dbReference type="OrthoDB" id="9839789at2"/>
<protein>
    <submittedName>
        <fullName evidence="1">Uncharacterized protein</fullName>
    </submittedName>
</protein>
<proteinExistence type="predicted"/>
<dbReference type="EMBL" id="JSWE01000124">
    <property type="protein sequence ID" value="KIE05084.1"/>
    <property type="molecule type" value="Genomic_DNA"/>
</dbReference>
<dbReference type="Proteomes" id="UP000031258">
    <property type="component" value="Unassembled WGS sequence"/>
</dbReference>
<gene>
    <name evidence="1" type="ORF">NF27_EY01800</name>
</gene>
<sequence>MSDDVAMQNFTANTLRGMGTGGSTGASNNTEFGLFKFEDDLWQKANQISPFFGLLIYKVCSAMQGFVQSITPNQLFSQLAPPVTPIGGGQKLPNVMGKR</sequence>
<dbReference type="STRING" id="86105.NF27_EY01800"/>
<reference evidence="1 2" key="1">
    <citation type="submission" date="2014-11" db="EMBL/GenBank/DDBJ databases">
        <title>A Rickettsiales Symbiont of Amoebae With Ancient Features.</title>
        <authorList>
            <person name="Schulz F."/>
            <person name="Martijn J."/>
            <person name="Wascher F."/>
            <person name="Kostanjsek R."/>
            <person name="Ettema T.J."/>
            <person name="Horn M."/>
        </authorList>
    </citation>
    <scope>NUCLEOTIDE SEQUENCE [LARGE SCALE GENOMIC DNA]</scope>
    <source>
        <strain evidence="1 2">UWC36</strain>
    </source>
</reference>
<name>A0A0C1QHU0_9RICK</name>
<dbReference type="RefSeq" id="WP_039457208.1">
    <property type="nucleotide sequence ID" value="NZ_JSWE01000124.1"/>
</dbReference>
<comment type="caution">
    <text evidence="1">The sequence shown here is derived from an EMBL/GenBank/DDBJ whole genome shotgun (WGS) entry which is preliminary data.</text>
</comment>
<keyword evidence="2" id="KW-1185">Reference proteome</keyword>
<evidence type="ECO:0000313" key="1">
    <source>
        <dbReference type="EMBL" id="KIE05084.1"/>
    </source>
</evidence>
<accession>A0A0C1QHU0</accession>